<dbReference type="AlphaFoldDB" id="A0A642V1W5"/>
<evidence type="ECO:0000259" key="2">
    <source>
        <dbReference type="Pfam" id="PF07075"/>
    </source>
</evidence>
<proteinExistence type="predicted"/>
<keyword evidence="5" id="KW-1185">Reference proteome</keyword>
<dbReference type="PIRSF" id="PIRSF016719">
    <property type="entry name" value="UCP016719"/>
    <property type="match status" value="1"/>
</dbReference>
<dbReference type="PANTHER" id="PTHR42915:SF1">
    <property type="entry name" value="PEPTIDOGLYCAN BETA-N-ACETYLMURAMIDASE NAMZ"/>
    <property type="match status" value="1"/>
</dbReference>
<protein>
    <recommendedName>
        <fullName evidence="6">DUF1343 domain-containing protein</fullName>
    </recommendedName>
</protein>
<keyword evidence="1" id="KW-0175">Coiled coil</keyword>
<evidence type="ECO:0000313" key="5">
    <source>
        <dbReference type="Proteomes" id="UP000761534"/>
    </source>
</evidence>
<dbReference type="Pfam" id="PF20732">
    <property type="entry name" value="NamZ_C"/>
    <property type="match status" value="1"/>
</dbReference>
<dbReference type="EMBL" id="SWFS01000349">
    <property type="protein sequence ID" value="KAA8909128.1"/>
    <property type="molecule type" value="Genomic_DNA"/>
</dbReference>
<feature type="coiled-coil region" evidence="1">
    <location>
        <begin position="14"/>
        <end position="41"/>
    </location>
</feature>
<organism evidence="4 5">
    <name type="scientific">Trichomonascus ciferrii</name>
    <dbReference type="NCBI Taxonomy" id="44093"/>
    <lineage>
        <taxon>Eukaryota</taxon>
        <taxon>Fungi</taxon>
        <taxon>Dikarya</taxon>
        <taxon>Ascomycota</taxon>
        <taxon>Saccharomycotina</taxon>
        <taxon>Dipodascomycetes</taxon>
        <taxon>Dipodascales</taxon>
        <taxon>Trichomonascaceae</taxon>
        <taxon>Trichomonascus</taxon>
        <taxon>Trichomonascus ciferrii complex</taxon>
    </lineage>
</organism>
<comment type="caution">
    <text evidence="4">The sequence shown here is derived from an EMBL/GenBank/DDBJ whole genome shotgun (WGS) entry which is preliminary data.</text>
</comment>
<dbReference type="OrthoDB" id="2017677at2759"/>
<dbReference type="Gene3D" id="3.40.50.12170">
    <property type="entry name" value="Uncharacterised protein PF07075, DUF1343"/>
    <property type="match status" value="1"/>
</dbReference>
<evidence type="ECO:0000313" key="4">
    <source>
        <dbReference type="EMBL" id="KAA8909128.1"/>
    </source>
</evidence>
<dbReference type="Gene3D" id="3.90.1150.140">
    <property type="match status" value="1"/>
</dbReference>
<accession>A0A642V1W5</accession>
<sequence length="446" mass="50249">MPILRDFEDGIGEKDQQERYISAVERRLENVNRRLNMLRTIVGIVFAVLLVGLCEARQSKVKPGIQVFLESHLDLVRGKNVGIISNPTGVLPNLTNDVDLMHESFKDEINLKAIFAPEQGFRGAQQAGESDGAYDDEKTGIPVFSIYGNTSEEINEIFDSAGVDTILFDLQDVGARYYTYVWTMSDTLEGIAGTDKQLIVLDRPNPLNGNTVDGPILKSNFSSFVGRYAVPTQHGMTVGELARLFNDQFVPKKTDEKKANVEIVWMDGWKRDMYYDDTGLPYVMPSINLPTFNSVLNYAGTCLFEGTTLSEGRGTTHPFEILGAPWMDYHMAEEMNKLDLPGVLFAESHYVPTFSKFVNETAVGVQIYITDREEYNPLQTALAIMIKAHELYPDNFDFTDSNFLKLSGSTYLKESILSGKSLDEIVDGWQSDLNKFKKLRLNYLHY</sequence>
<gene>
    <name evidence="4" type="ORF">TRICI_004632</name>
</gene>
<dbReference type="Proteomes" id="UP000761534">
    <property type="component" value="Unassembled WGS sequence"/>
</dbReference>
<dbReference type="Pfam" id="PF07075">
    <property type="entry name" value="NamZ_N"/>
    <property type="match status" value="1"/>
</dbReference>
<dbReference type="GO" id="GO:0033922">
    <property type="term" value="F:peptidoglycan beta-N-acetylmuramidase activity"/>
    <property type="evidence" value="ECO:0007669"/>
    <property type="project" value="InterPro"/>
</dbReference>
<dbReference type="InterPro" id="IPR048503">
    <property type="entry name" value="NamZ_C"/>
</dbReference>
<feature type="domain" description="Peptidoglycan beta-N-acetylmuramidase NamZ C-terminal" evidence="3">
    <location>
        <begin position="297"/>
        <end position="446"/>
    </location>
</feature>
<feature type="domain" description="Peptidoglycan beta-N-acetylmuramidase NamZ N-terminal" evidence="2">
    <location>
        <begin position="81"/>
        <end position="292"/>
    </location>
</feature>
<name>A0A642V1W5_9ASCO</name>
<evidence type="ECO:0000256" key="1">
    <source>
        <dbReference type="SAM" id="Coils"/>
    </source>
</evidence>
<dbReference type="VEuPathDB" id="FungiDB:TRICI_004632"/>
<dbReference type="InterPro" id="IPR048502">
    <property type="entry name" value="NamZ_N"/>
</dbReference>
<evidence type="ECO:0000259" key="3">
    <source>
        <dbReference type="Pfam" id="PF20732"/>
    </source>
</evidence>
<dbReference type="PANTHER" id="PTHR42915">
    <property type="entry name" value="HYPOTHETICAL 460 KDA PROTEIN IN FEUA-SIGW INTERGENIC REGION [PRECURSOR]"/>
    <property type="match status" value="1"/>
</dbReference>
<reference evidence="4" key="1">
    <citation type="journal article" date="2019" name="G3 (Bethesda)">
        <title>Genome Assemblies of Two Rare Opportunistic Yeast Pathogens: Diutina rugosa (syn. Candida rugosa) and Trichomonascus ciferrii (syn. Candida ciferrii).</title>
        <authorList>
            <person name="Mixao V."/>
            <person name="Saus E."/>
            <person name="Hansen A.P."/>
            <person name="Lass-Florl C."/>
            <person name="Gabaldon T."/>
        </authorList>
    </citation>
    <scope>NUCLEOTIDE SEQUENCE</scope>
    <source>
        <strain evidence="4">CBS 4856</strain>
    </source>
</reference>
<dbReference type="InterPro" id="IPR008302">
    <property type="entry name" value="NamZ"/>
</dbReference>
<evidence type="ECO:0008006" key="6">
    <source>
        <dbReference type="Google" id="ProtNLM"/>
    </source>
</evidence>